<dbReference type="PROSITE" id="PS50005">
    <property type="entry name" value="TPR"/>
    <property type="match status" value="4"/>
</dbReference>
<sequence length="636" mass="70288">MGAERQLAHAIILDSSIPAVYYNHGNALSAIGRCTDAIASYNRAIALKPDMAAAFCNRGNAQSRLGLLDEAVISYRSAVSLRNDLVEAHNNLGSVLLALGRNEEALGSFNAVLDIKPSHVGALNNRGNSFLALDQPNKALASYDRALTIESGSAEINNNRGMALQALGLLDEAIVSHSRAIELMPGFVKAYCDRSNARRRMGRPDLAIEDCERAFALRPDSAEAFNARGISLHDMLMFERALDDYDYAIKLMPLFAEAHNNRGNVLHDLGRSDEALESMRTALALKPRYAEAMNNMGMIFQDTRRFKEALSAYDAALEFKSGYKEAYKRRATLKLLQGQFHEGWKDYAVSMDRGRGVAPSSGDVPFWSGESLRGKSILLYERNGYGDTIQFFRYAREIVALGAKVTFVGAPRLVHLLATCAPQVRFLDAADIADEFDCQCDLWSLPRIFSSDLQSIPAEVPYLAANPQEVEFWREWLGTGYFNIGISWQGNPQRKIDSGRSIPLSAFAPLARTPGVRLISLQRNFGLDQLDCLPEGMSVVDPGSTFDSGPDAFRDTAALMMGLDLVVTSDTATAHLAGALARPTWVALKSVPEWRWLLDRPDSPWYPTMRIFRQKSKGNWPEVFEAMATRLATRVA</sequence>
<dbReference type="PROSITE" id="PS50293">
    <property type="entry name" value="TPR_REGION"/>
    <property type="match status" value="2"/>
</dbReference>
<evidence type="ECO:0000256" key="2">
    <source>
        <dbReference type="ARBA" id="ARBA00022803"/>
    </source>
</evidence>
<feature type="repeat" description="TPR" evidence="3">
    <location>
        <begin position="18"/>
        <end position="51"/>
    </location>
</feature>
<feature type="repeat" description="TPR" evidence="3">
    <location>
        <begin position="290"/>
        <end position="323"/>
    </location>
</feature>
<dbReference type="Gene3D" id="1.25.40.10">
    <property type="entry name" value="Tetratricopeptide repeat domain"/>
    <property type="match status" value="4"/>
</dbReference>
<feature type="repeat" description="TPR" evidence="3">
    <location>
        <begin position="256"/>
        <end position="289"/>
    </location>
</feature>
<dbReference type="Pfam" id="PF13414">
    <property type="entry name" value="TPR_11"/>
    <property type="match status" value="1"/>
</dbReference>
<dbReference type="Gene3D" id="3.40.50.2000">
    <property type="entry name" value="Glycogen Phosphorylase B"/>
    <property type="match status" value="1"/>
</dbReference>
<dbReference type="SUPFAM" id="SSF53756">
    <property type="entry name" value="UDP-Glycosyltransferase/glycogen phosphorylase"/>
    <property type="match status" value="1"/>
</dbReference>
<organism evidence="4 5">
    <name type="scientific">Luteimonas cucumeris</name>
    <dbReference type="NCBI Taxonomy" id="985012"/>
    <lineage>
        <taxon>Bacteria</taxon>
        <taxon>Pseudomonadati</taxon>
        <taxon>Pseudomonadota</taxon>
        <taxon>Gammaproteobacteria</taxon>
        <taxon>Lysobacterales</taxon>
        <taxon>Lysobacteraceae</taxon>
        <taxon>Luteimonas</taxon>
    </lineage>
</organism>
<proteinExistence type="predicted"/>
<dbReference type="Pfam" id="PF13181">
    <property type="entry name" value="TPR_8"/>
    <property type="match status" value="1"/>
</dbReference>
<reference evidence="4 5" key="1">
    <citation type="journal article" date="2015" name="Stand. Genomic Sci.">
        <title>Genomic Encyclopedia of Bacterial and Archaeal Type Strains, Phase III: the genomes of soil and plant-associated and newly described type strains.</title>
        <authorList>
            <person name="Whitman W.B."/>
            <person name="Woyke T."/>
            <person name="Klenk H.P."/>
            <person name="Zhou Y."/>
            <person name="Lilburn T.G."/>
            <person name="Beck B.J."/>
            <person name="De Vos P."/>
            <person name="Vandamme P."/>
            <person name="Eisen J.A."/>
            <person name="Garrity G."/>
            <person name="Hugenholtz P."/>
            <person name="Kyrpides N.C."/>
        </authorList>
    </citation>
    <scope>NUCLEOTIDE SEQUENCE [LARGE SCALE GENOMIC DNA]</scope>
    <source>
        <strain evidence="4 5">CGMCC 1.10821</strain>
    </source>
</reference>
<dbReference type="EMBL" id="VLKN01000001">
    <property type="protein sequence ID" value="TWI06323.1"/>
    <property type="molecule type" value="Genomic_DNA"/>
</dbReference>
<accession>A0A562LFD8</accession>
<evidence type="ECO:0000256" key="1">
    <source>
        <dbReference type="ARBA" id="ARBA00022737"/>
    </source>
</evidence>
<dbReference type="InterPro" id="IPR050498">
    <property type="entry name" value="Ycf3"/>
</dbReference>
<dbReference type="SUPFAM" id="SSF48439">
    <property type="entry name" value="Protein prenylyltransferase"/>
    <property type="match status" value="1"/>
</dbReference>
<dbReference type="Proteomes" id="UP000315167">
    <property type="component" value="Unassembled WGS sequence"/>
</dbReference>
<dbReference type="PANTHER" id="PTHR44858">
    <property type="entry name" value="TETRATRICOPEPTIDE REPEAT PROTEIN 6"/>
    <property type="match status" value="1"/>
</dbReference>
<dbReference type="InterPro" id="IPR011990">
    <property type="entry name" value="TPR-like_helical_dom_sf"/>
</dbReference>
<dbReference type="GO" id="GO:0046813">
    <property type="term" value="P:receptor-mediated virion attachment to host cell"/>
    <property type="evidence" value="ECO:0007669"/>
    <property type="project" value="TreeGrafter"/>
</dbReference>
<dbReference type="SUPFAM" id="SSF48452">
    <property type="entry name" value="TPR-like"/>
    <property type="match status" value="1"/>
</dbReference>
<dbReference type="SMART" id="SM00028">
    <property type="entry name" value="TPR"/>
    <property type="match status" value="9"/>
</dbReference>
<gene>
    <name evidence="4" type="ORF">IP90_00589</name>
</gene>
<evidence type="ECO:0000256" key="3">
    <source>
        <dbReference type="PROSITE-ProRule" id="PRU00339"/>
    </source>
</evidence>
<name>A0A562LFD8_9GAMM</name>
<dbReference type="InterPro" id="IPR019734">
    <property type="entry name" value="TPR_rpt"/>
</dbReference>
<dbReference type="AlphaFoldDB" id="A0A562LFD8"/>
<keyword evidence="5" id="KW-1185">Reference proteome</keyword>
<keyword evidence="1" id="KW-0677">Repeat</keyword>
<dbReference type="Pfam" id="PF13424">
    <property type="entry name" value="TPR_12"/>
    <property type="match status" value="1"/>
</dbReference>
<comment type="caution">
    <text evidence="4">The sequence shown here is derived from an EMBL/GenBank/DDBJ whole genome shotgun (WGS) entry which is preliminary data.</text>
</comment>
<feature type="repeat" description="TPR" evidence="3">
    <location>
        <begin position="86"/>
        <end position="119"/>
    </location>
</feature>
<keyword evidence="2 3" id="KW-0802">TPR repeat</keyword>
<protein>
    <submittedName>
        <fullName evidence="4">Tetratricopeptide (TPR) repeat protein</fullName>
    </submittedName>
</protein>
<dbReference type="Pfam" id="PF13432">
    <property type="entry name" value="TPR_16"/>
    <property type="match status" value="2"/>
</dbReference>
<evidence type="ECO:0000313" key="4">
    <source>
        <dbReference type="EMBL" id="TWI06323.1"/>
    </source>
</evidence>
<dbReference type="GO" id="GO:0009279">
    <property type="term" value="C:cell outer membrane"/>
    <property type="evidence" value="ECO:0007669"/>
    <property type="project" value="TreeGrafter"/>
</dbReference>
<evidence type="ECO:0000313" key="5">
    <source>
        <dbReference type="Proteomes" id="UP000315167"/>
    </source>
</evidence>
<dbReference type="PANTHER" id="PTHR44858:SF1">
    <property type="entry name" value="UDP-N-ACETYLGLUCOSAMINE--PEPTIDE N-ACETYLGLUCOSAMINYLTRANSFERASE SPINDLY-RELATED"/>
    <property type="match status" value="1"/>
</dbReference>